<reference evidence="2 3" key="1">
    <citation type="submission" date="2014-11" db="EMBL/GenBank/DDBJ databases">
        <authorList>
            <person name="Zhu J."/>
            <person name="Qi W."/>
            <person name="Song R."/>
        </authorList>
    </citation>
    <scope>NUCLEOTIDE SEQUENCE [LARGE SCALE GENOMIC DNA]</scope>
</reference>
<accession>A0A0G4FWN3</accession>
<evidence type="ECO:0000256" key="1">
    <source>
        <dbReference type="SAM" id="SignalP"/>
    </source>
</evidence>
<sequence>MMAVPKAVLLTTLAVAVIVGLCGASRMDIHSKAVVAKDKIVRVHSKSAAGAVCKESKDCGERLKCYKQLWDYETDEKVAHPQGRCKKAGDHGDECWPFHGCGTYKGWVTRTKHTDVREGYWSPASTSRTVTEWGNKGYRCRVKAQLGKQVCKLQIYDQ</sequence>
<keyword evidence="1" id="KW-0732">Signal</keyword>
<feature type="chain" id="PRO_5005189877" evidence="1">
    <location>
        <begin position="25"/>
        <end position="158"/>
    </location>
</feature>
<dbReference type="InParanoid" id="A0A0G4FWN3"/>
<name>A0A0G4FWN3_VITBC</name>
<keyword evidence="3" id="KW-1185">Reference proteome</keyword>
<dbReference type="AlphaFoldDB" id="A0A0G4FWN3"/>
<gene>
    <name evidence="2" type="ORF">Vbra_9513</name>
</gene>
<feature type="signal peptide" evidence="1">
    <location>
        <begin position="1"/>
        <end position="24"/>
    </location>
</feature>
<dbReference type="VEuPathDB" id="CryptoDB:Vbra_9513"/>
<dbReference type="EMBL" id="CDMY01000517">
    <property type="protein sequence ID" value="CEM19628.1"/>
    <property type="molecule type" value="Genomic_DNA"/>
</dbReference>
<protein>
    <submittedName>
        <fullName evidence="2">Uncharacterized protein</fullName>
    </submittedName>
</protein>
<evidence type="ECO:0000313" key="3">
    <source>
        <dbReference type="Proteomes" id="UP000041254"/>
    </source>
</evidence>
<evidence type="ECO:0000313" key="2">
    <source>
        <dbReference type="EMBL" id="CEM19628.1"/>
    </source>
</evidence>
<proteinExistence type="predicted"/>
<organism evidence="2 3">
    <name type="scientific">Vitrella brassicaformis (strain CCMP3155)</name>
    <dbReference type="NCBI Taxonomy" id="1169540"/>
    <lineage>
        <taxon>Eukaryota</taxon>
        <taxon>Sar</taxon>
        <taxon>Alveolata</taxon>
        <taxon>Colpodellida</taxon>
        <taxon>Vitrellaceae</taxon>
        <taxon>Vitrella</taxon>
    </lineage>
</organism>
<dbReference type="Proteomes" id="UP000041254">
    <property type="component" value="Unassembled WGS sequence"/>
</dbReference>